<reference evidence="2" key="1">
    <citation type="journal article" date="2019" name="Int. J. Syst. Evol. Microbiol.">
        <title>The Global Catalogue of Microorganisms (GCM) 10K type strain sequencing project: providing services to taxonomists for standard genome sequencing and annotation.</title>
        <authorList>
            <consortium name="The Broad Institute Genomics Platform"/>
            <consortium name="The Broad Institute Genome Sequencing Center for Infectious Disease"/>
            <person name="Wu L."/>
            <person name="Ma J."/>
        </authorList>
    </citation>
    <scope>NUCLEOTIDE SEQUENCE [LARGE SCALE GENOMIC DNA]</scope>
    <source>
        <strain evidence="2">KACC 11904</strain>
    </source>
</reference>
<proteinExistence type="predicted"/>
<dbReference type="Pfam" id="PF08889">
    <property type="entry name" value="WbqC"/>
    <property type="match status" value="1"/>
</dbReference>
<accession>A0ABW0K629</accession>
<keyword evidence="2" id="KW-1185">Reference proteome</keyword>
<dbReference type="EMBL" id="JBHSMJ010000011">
    <property type="protein sequence ID" value="MFC5448769.1"/>
    <property type="molecule type" value="Genomic_DNA"/>
</dbReference>
<comment type="caution">
    <text evidence="1">The sequence shown here is derived from an EMBL/GenBank/DDBJ whole genome shotgun (WGS) entry which is preliminary data.</text>
</comment>
<sequence length="229" mass="27004">MFFPWIGLFEQIKLADIYVHLDDAQFPQGRSFMNRVQIKSPHDIQWLTVPVKRKGIQPINEVIMEYDHIWRDKHLKTLKTNYSRAPYFQEMFELINSIYNEPIELLSELNILAIEKISKYFGLNTKFVRSSELGITTKSSERLLQIIEEFDGDMYITGHGARNYINHELFENHNVKIEYMDYKRTAYPQLFGAFNPHVSILDLLSNTGKDGVIYIDSGTKNWKEFIKNE</sequence>
<organism evidence="1 2">
    <name type="scientific">Paenibacillus aestuarii</name>
    <dbReference type="NCBI Taxonomy" id="516965"/>
    <lineage>
        <taxon>Bacteria</taxon>
        <taxon>Bacillati</taxon>
        <taxon>Bacillota</taxon>
        <taxon>Bacilli</taxon>
        <taxon>Bacillales</taxon>
        <taxon>Paenibacillaceae</taxon>
        <taxon>Paenibacillus</taxon>
    </lineage>
</organism>
<dbReference type="Proteomes" id="UP001596044">
    <property type="component" value="Unassembled WGS sequence"/>
</dbReference>
<name>A0ABW0K629_9BACL</name>
<protein>
    <submittedName>
        <fullName evidence="1">WbqC family protein</fullName>
    </submittedName>
</protein>
<evidence type="ECO:0000313" key="2">
    <source>
        <dbReference type="Proteomes" id="UP001596044"/>
    </source>
</evidence>
<gene>
    <name evidence="1" type="ORF">ACFPOG_10880</name>
</gene>
<dbReference type="RefSeq" id="WP_270884625.1">
    <property type="nucleotide sequence ID" value="NZ_JAQFVF010000072.1"/>
</dbReference>
<evidence type="ECO:0000313" key="1">
    <source>
        <dbReference type="EMBL" id="MFC5448769.1"/>
    </source>
</evidence>
<dbReference type="InterPro" id="IPR014985">
    <property type="entry name" value="WbqC"/>
</dbReference>